<evidence type="ECO:0000313" key="2">
    <source>
        <dbReference type="Proteomes" id="UP000014540"/>
    </source>
</evidence>
<sequence>MNESVEVHVKKNNKIEFHALDHNEILYCELLIIGFGAVTADNLSLYSSSSRIFLFGILFRGYRLSAGGSCSPETKKRIGV</sequence>
<keyword evidence="2" id="KW-1185">Reference proteome</keyword>
<dbReference type="RefSeq" id="WP_016548644.1">
    <property type="nucleotide sequence ID" value="NZ_AKWZ02000003.1"/>
</dbReference>
<reference evidence="1" key="1">
    <citation type="submission" date="2013-04" db="EMBL/GenBank/DDBJ databases">
        <authorList>
            <person name="Harkins D.M."/>
            <person name="Durkin A.S."/>
            <person name="Selengut J.D."/>
            <person name="Sanka R."/>
            <person name="DePew J."/>
            <person name="Purushe J."/>
            <person name="Ahmed A."/>
            <person name="van der Linden H."/>
            <person name="Goris M.G.A."/>
            <person name="Hartskeerl R.A."/>
            <person name="Vinetz J.M."/>
            <person name="Sutton G.G."/>
            <person name="Nelson W.C."/>
            <person name="Fouts D.E."/>
        </authorList>
    </citation>
    <scope>NUCLEOTIDE SEQUENCE [LARGE SCALE GENOMIC DNA]</scope>
    <source>
        <strain evidence="1">BUT 6</strain>
    </source>
</reference>
<dbReference type="Proteomes" id="UP000014540">
    <property type="component" value="Unassembled WGS sequence"/>
</dbReference>
<proteinExistence type="predicted"/>
<dbReference type="AlphaFoldDB" id="S3V4P5"/>
<evidence type="ECO:0000313" key="1">
    <source>
        <dbReference type="EMBL" id="EPG75559.1"/>
    </source>
</evidence>
<comment type="caution">
    <text evidence="1">The sequence shown here is derived from an EMBL/GenBank/DDBJ whole genome shotgun (WGS) entry which is preliminary data.</text>
</comment>
<dbReference type="EMBL" id="AKWZ02000003">
    <property type="protein sequence ID" value="EPG75559.1"/>
    <property type="molecule type" value="Genomic_DNA"/>
</dbReference>
<gene>
    <name evidence="1" type="ORF">LEP1GSC058_1899</name>
</gene>
<accession>S3V4P5</accession>
<protein>
    <submittedName>
        <fullName evidence="1">Uncharacterized protein</fullName>
    </submittedName>
</protein>
<organism evidence="1 2">
    <name type="scientific">Leptospira fainei serovar Hurstbridge str. BUT 6</name>
    <dbReference type="NCBI Taxonomy" id="1193011"/>
    <lineage>
        <taxon>Bacteria</taxon>
        <taxon>Pseudomonadati</taxon>
        <taxon>Spirochaetota</taxon>
        <taxon>Spirochaetia</taxon>
        <taxon>Leptospirales</taxon>
        <taxon>Leptospiraceae</taxon>
        <taxon>Leptospira</taxon>
    </lineage>
</organism>
<name>S3V4P5_9LEPT</name>